<evidence type="ECO:0000259" key="3">
    <source>
        <dbReference type="Pfam" id="PF01558"/>
    </source>
</evidence>
<organism evidence="6 7">
    <name type="scientific">Gordonia sesuvii</name>
    <dbReference type="NCBI Taxonomy" id="3116777"/>
    <lineage>
        <taxon>Bacteria</taxon>
        <taxon>Bacillati</taxon>
        <taxon>Actinomycetota</taxon>
        <taxon>Actinomycetes</taxon>
        <taxon>Mycobacteriales</taxon>
        <taxon>Gordoniaceae</taxon>
        <taxon>Gordonia</taxon>
    </lineage>
</organism>
<comment type="caution">
    <text evidence="6">The sequence shown here is derived from an EMBL/GenBank/DDBJ whole genome shotgun (WGS) entry which is preliminary data.</text>
</comment>
<dbReference type="EMBL" id="JAZDUF010000001">
    <property type="protein sequence ID" value="MEE3849181.1"/>
    <property type="molecule type" value="Genomic_DNA"/>
</dbReference>
<dbReference type="SUPFAM" id="SSF52518">
    <property type="entry name" value="Thiamin diphosphate-binding fold (THDP-binding)"/>
    <property type="match status" value="2"/>
</dbReference>
<feature type="region of interest" description="Disordered" evidence="2">
    <location>
        <begin position="1"/>
        <end position="26"/>
    </location>
</feature>
<dbReference type="InterPro" id="IPR019752">
    <property type="entry name" value="Pyrv/ketoisovalerate_OxRed_cat"/>
</dbReference>
<dbReference type="PANTHER" id="PTHR48084:SF3">
    <property type="entry name" value="SUBUNIT OF PYRUVATE:FLAVODOXIN OXIDOREDUCTASE"/>
    <property type="match status" value="1"/>
</dbReference>
<dbReference type="InterPro" id="IPR002880">
    <property type="entry name" value="Pyrv_Fd/Flavodoxin_OxRdtase_N"/>
</dbReference>
<feature type="domain" description="Thiamine pyrophosphate enzyme TPP-binding" evidence="4">
    <location>
        <begin position="494"/>
        <end position="581"/>
    </location>
</feature>
<dbReference type="CDD" id="cd07034">
    <property type="entry name" value="TPP_PYR_PFOR_IOR-alpha_like"/>
    <property type="match status" value="1"/>
</dbReference>
<dbReference type="Gene3D" id="3.40.920.10">
    <property type="entry name" value="Pyruvate-ferredoxin oxidoreductase, PFOR, domain III"/>
    <property type="match status" value="1"/>
</dbReference>
<dbReference type="Pfam" id="PF01558">
    <property type="entry name" value="POR"/>
    <property type="match status" value="1"/>
</dbReference>
<sequence>MTLADDRARRLGAQPDEPTSFSGASFSLDDRYTRETGTIYLTGIQALVRMVRDRARIDRRQNLRTASFISGYEGSPLAGYDLEVARRRAYLEPFDIVHRPGLNEELAATSVMGSQVAGQVATLRDAFPLAPEEHPSLRGSVTKGQLDGVVGYWYGKAPGLDRATDALRHANMIGTHPSGGAVAIVGDDPGAKSSTIPCASEMALADLYMPILYPADSQDILDLGVHAAVMSRVSGLWTSMKISAHVADGASTAEVDPNRIMPVYGDLGRSPHVPSGRLLGASLMELEQNQLTIRLPRALEYARLNGLNRIVTSSPDDRIGIVAAGKTYLDLRESLRLIGIDDADLNRLGIRILKLGMVYPLDRDILDRFMFDTATGDLDEVIVVEEKRDFIETMMRDILFRHPRAPRIVGKANEDGSTLFSRFGELDVDAVSRGLANRLAHHHHVDAAQDWLDRKAKRRGRIELPLAVRTPYFCSGCPHNSSTKVSDDTLVGAGIGCHAMVLLMDPRQVGDIAGVTQMGGEGAQWIGMAPFVTADHFVQNVGDGTFMHSGSLALRAAVASGENITYKLLYNGTVAMTGGQDPVGAMSLPRLTSLLIDENVAKIVVTSDDPGRTRSLGLPKSAEIRHRDEMLDVQTELASVPGVTVLVHDQHCAAEKRRKRKRGTMDTPNQRVMINERICEGCGDCGEKSNCLSVHPVETEFGRKTHIDQSSCNLDFSCLKGDCPSFVTVTPGTKRQRRRADDIASTTMPTPPVPAVRDSFAIRVTGIGGTGVVTVSQVLATAAVLDGHAARTVDMTGLAQKGGAVVSDVKITPHIVEQAGKVASDDCDLYLVCDPLVGTDPANLKVAGAEKTVAVVSTTKIPTGAMVIDTTVGFPADTQVHSAIDDKVRRAVYLDPGVLSTDLFGDEQYANMLMVGAAYQAGALSISAESIERAIELNGVAVEANTQAFRRGRQVVDNPDAVAHTLTELHGAAAGEVEPSGRAQSVVDGIGSLDGDLARTIAIRYDELIAYADEGYARGYLEFVTRVHRAGHGTAFTDAVARNLYKLMAYKDEYEVARLTQDPTFAAQIAEQFGDDAEVAVRLHPPTLRSMGMKEKLSLGAWADRPLSALAKMKRLRGTKLDPFGHNEIRRTERALIGEYRQVVEDLLAGLGDGRVSPGALPAAVELAALPDMVRGYESIKMANVARYREEVVRRRAALGI</sequence>
<evidence type="ECO:0000313" key="6">
    <source>
        <dbReference type="EMBL" id="MEE3849181.1"/>
    </source>
</evidence>
<dbReference type="Gene3D" id="3.40.50.970">
    <property type="match status" value="1"/>
</dbReference>
<dbReference type="Pfam" id="PF02775">
    <property type="entry name" value="TPP_enzyme_C"/>
    <property type="match status" value="1"/>
</dbReference>
<evidence type="ECO:0000259" key="4">
    <source>
        <dbReference type="Pfam" id="PF02775"/>
    </source>
</evidence>
<dbReference type="InterPro" id="IPR051457">
    <property type="entry name" value="2-oxoacid:Fd_oxidoreductase"/>
</dbReference>
<accession>A0ABU7M939</accession>
<dbReference type="NCBIfam" id="NF009588">
    <property type="entry name" value="PRK13029.1"/>
    <property type="match status" value="1"/>
</dbReference>
<dbReference type="InterPro" id="IPR002869">
    <property type="entry name" value="Pyrv_flavodox_OxRed_cen"/>
</dbReference>
<protein>
    <submittedName>
        <fullName evidence="6">Indolepyruvate ferredoxin oxidoreductase family protein</fullName>
    </submittedName>
</protein>
<keyword evidence="1" id="KW-0560">Oxidoreductase</keyword>
<dbReference type="NCBIfam" id="NF009589">
    <property type="entry name" value="PRK13030.1"/>
    <property type="match status" value="1"/>
</dbReference>
<evidence type="ECO:0000256" key="1">
    <source>
        <dbReference type="ARBA" id="ARBA00023002"/>
    </source>
</evidence>
<evidence type="ECO:0000313" key="7">
    <source>
        <dbReference type="Proteomes" id="UP001347146"/>
    </source>
</evidence>
<proteinExistence type="predicted"/>
<dbReference type="InterPro" id="IPR046667">
    <property type="entry name" value="DUF6537"/>
</dbReference>
<name>A0ABU7M939_9ACTN</name>
<keyword evidence="7" id="KW-1185">Reference proteome</keyword>
<dbReference type="SUPFAM" id="SSF53323">
    <property type="entry name" value="Pyruvate-ferredoxin oxidoreductase, PFOR, domain III"/>
    <property type="match status" value="1"/>
</dbReference>
<feature type="domain" description="Pyruvate/ketoisovalerate oxidoreductase catalytic" evidence="3">
    <location>
        <begin position="768"/>
        <end position="954"/>
    </location>
</feature>
<dbReference type="InterPro" id="IPR029061">
    <property type="entry name" value="THDP-binding"/>
</dbReference>
<dbReference type="RefSeq" id="WP_330430830.1">
    <property type="nucleotide sequence ID" value="NZ_JAZDUF010000001.1"/>
</dbReference>
<dbReference type="InterPro" id="IPR011766">
    <property type="entry name" value="TPP_enzyme_TPP-bd"/>
</dbReference>
<evidence type="ECO:0000256" key="2">
    <source>
        <dbReference type="SAM" id="MobiDB-lite"/>
    </source>
</evidence>
<feature type="domain" description="DUF6537" evidence="5">
    <location>
        <begin position="998"/>
        <end position="1192"/>
    </location>
</feature>
<gene>
    <name evidence="6" type="ORF">VZC37_02475</name>
</gene>
<dbReference type="Pfam" id="PF20169">
    <property type="entry name" value="DUF6537"/>
    <property type="match status" value="1"/>
</dbReference>
<dbReference type="PANTHER" id="PTHR48084">
    <property type="entry name" value="2-OXOGLUTARATE OXIDOREDUCTASE SUBUNIT KORB-RELATED"/>
    <property type="match status" value="1"/>
</dbReference>
<reference evidence="6 7" key="1">
    <citation type="submission" date="2024-01" db="EMBL/GenBank/DDBJ databases">
        <title>Draft genome sequence of Gordonia sp. LSe1-13.</title>
        <authorList>
            <person name="Suphannarot A."/>
            <person name="Mingma R."/>
        </authorList>
    </citation>
    <scope>NUCLEOTIDE SEQUENCE [LARGE SCALE GENOMIC DNA]</scope>
    <source>
        <strain evidence="6 7">LSe1-13</strain>
    </source>
</reference>
<evidence type="ECO:0000259" key="5">
    <source>
        <dbReference type="Pfam" id="PF20169"/>
    </source>
</evidence>
<dbReference type="Proteomes" id="UP001347146">
    <property type="component" value="Unassembled WGS sequence"/>
</dbReference>